<feature type="domain" description="Putative exodeoxyribonuclease 8 PDDEXK-like" evidence="1">
    <location>
        <begin position="27"/>
        <end position="311"/>
    </location>
</feature>
<proteinExistence type="predicted"/>
<reference evidence="2 3" key="1">
    <citation type="submission" date="2019-03" db="EMBL/GenBank/DDBJ databases">
        <title>Genomic Encyclopedia of Type Strains, Phase IV (KMG-IV): sequencing the most valuable type-strain genomes for metagenomic binning, comparative biology and taxonomic classification.</title>
        <authorList>
            <person name="Goeker M."/>
        </authorList>
    </citation>
    <scope>NUCLEOTIDE SEQUENCE [LARGE SCALE GENOMIC DNA]</scope>
    <source>
        <strain evidence="2 3">DSM 4868</strain>
    </source>
</reference>
<evidence type="ECO:0000313" key="2">
    <source>
        <dbReference type="EMBL" id="TCO70245.1"/>
    </source>
</evidence>
<dbReference type="EMBL" id="SLWW01000010">
    <property type="protein sequence ID" value="TCO70245.1"/>
    <property type="molecule type" value="Genomic_DNA"/>
</dbReference>
<dbReference type="OrthoDB" id="3292504at2"/>
<dbReference type="InterPro" id="IPR011604">
    <property type="entry name" value="PDDEXK-like_dom_sf"/>
</dbReference>
<protein>
    <submittedName>
        <fullName evidence="2">PDDEXK-like uncharacterized protein DUF3799</fullName>
    </submittedName>
</protein>
<dbReference type="Pfam" id="PF12684">
    <property type="entry name" value="DUF3799"/>
    <property type="match status" value="1"/>
</dbReference>
<evidence type="ECO:0000313" key="3">
    <source>
        <dbReference type="Proteomes" id="UP000295142"/>
    </source>
</evidence>
<dbReference type="InterPro" id="IPR024432">
    <property type="entry name" value="Put_RecE_PDDEXK-like_dom"/>
</dbReference>
<comment type="caution">
    <text evidence="2">The sequence shown here is derived from an EMBL/GenBank/DDBJ whole genome shotgun (WGS) entry which is preliminary data.</text>
</comment>
<keyword evidence="3" id="KW-1185">Reference proteome</keyword>
<dbReference type="Proteomes" id="UP000295142">
    <property type="component" value="Unassembled WGS sequence"/>
</dbReference>
<dbReference type="AlphaFoldDB" id="A0A4R2KU57"/>
<organism evidence="2 3">
    <name type="scientific">Rhodovulum euryhalinum</name>
    <dbReference type="NCBI Taxonomy" id="35805"/>
    <lineage>
        <taxon>Bacteria</taxon>
        <taxon>Pseudomonadati</taxon>
        <taxon>Pseudomonadota</taxon>
        <taxon>Alphaproteobacteria</taxon>
        <taxon>Rhodobacterales</taxon>
        <taxon>Paracoccaceae</taxon>
        <taxon>Rhodovulum</taxon>
    </lineage>
</organism>
<evidence type="ECO:0000259" key="1">
    <source>
        <dbReference type="Pfam" id="PF12684"/>
    </source>
</evidence>
<gene>
    <name evidence="2" type="ORF">EV655_1109</name>
</gene>
<dbReference type="Gene3D" id="3.90.320.10">
    <property type="match status" value="1"/>
</dbReference>
<dbReference type="RefSeq" id="WP_132545421.1">
    <property type="nucleotide sequence ID" value="NZ_SLWW01000010.1"/>
</dbReference>
<name>A0A4R2KU57_9RHOB</name>
<accession>A0A4R2KU57</accession>
<sequence length="335" mass="37478">MTEWSDMKPGVYAGISNSAYHAGPGISKSGLDLIRKSPAHYQHSRTAERREPTPDQRLGTLAHALILEPESFWDCYAQPFVAPENALATTDDMKARLRELGEKISGSKGELTERLRAADPSAVFLDDARAEYAAEVGEQEIVTADEIAKVEAMRGAFFANESAGKLFAPGAGVAELSCYWVDEETGVLCRCRPDFWRFNGVIADLKTCRDASFDGFQKSIWDWRYHVQAAFYLDGIREAIRQGGFHGVEELPEPAHFVFGALEKVEPYASATYLAVPEMLEIGRREYRKDLRTYADCLSSDKWPGYGDKIQPISLPEWVLRREAYATEEQGVFIS</sequence>